<name>A0ABZ2KWE9_9BACT</name>
<feature type="signal peptide" evidence="1">
    <location>
        <begin position="1"/>
        <end position="20"/>
    </location>
</feature>
<evidence type="ECO:0000313" key="2">
    <source>
        <dbReference type="EMBL" id="WXB02395.1"/>
    </source>
</evidence>
<keyword evidence="3" id="KW-1185">Reference proteome</keyword>
<gene>
    <name evidence="2" type="ORF">LVJ94_36455</name>
</gene>
<accession>A0ABZ2KWE9</accession>
<evidence type="ECO:0008006" key="4">
    <source>
        <dbReference type="Google" id="ProtNLM"/>
    </source>
</evidence>
<proteinExistence type="predicted"/>
<reference evidence="2" key="1">
    <citation type="submission" date="2021-12" db="EMBL/GenBank/DDBJ databases">
        <title>Discovery of the Pendulisporaceae a myxobacterial family with distinct sporulation behavior and unique specialized metabolism.</title>
        <authorList>
            <person name="Garcia R."/>
            <person name="Popoff A."/>
            <person name="Bader C.D."/>
            <person name="Loehr J."/>
            <person name="Walesch S."/>
            <person name="Walt C."/>
            <person name="Boldt J."/>
            <person name="Bunk B."/>
            <person name="Haeckl F.J.F.P.J."/>
            <person name="Gunesch A.P."/>
            <person name="Birkelbach J."/>
            <person name="Nuebel U."/>
            <person name="Pietschmann T."/>
            <person name="Bach T."/>
            <person name="Mueller R."/>
        </authorList>
    </citation>
    <scope>NUCLEOTIDE SEQUENCE</scope>
    <source>
        <strain evidence="2">MSr11367</strain>
    </source>
</reference>
<feature type="chain" id="PRO_5045820784" description="Metallo-mystery pair system four-Cys motif protein" evidence="1">
    <location>
        <begin position="21"/>
        <end position="283"/>
    </location>
</feature>
<evidence type="ECO:0000256" key="1">
    <source>
        <dbReference type="SAM" id="SignalP"/>
    </source>
</evidence>
<evidence type="ECO:0000313" key="3">
    <source>
        <dbReference type="Proteomes" id="UP001374803"/>
    </source>
</evidence>
<dbReference type="Proteomes" id="UP001374803">
    <property type="component" value="Chromosome"/>
</dbReference>
<organism evidence="2 3">
    <name type="scientific">Pendulispora rubella</name>
    <dbReference type="NCBI Taxonomy" id="2741070"/>
    <lineage>
        <taxon>Bacteria</taxon>
        <taxon>Pseudomonadati</taxon>
        <taxon>Myxococcota</taxon>
        <taxon>Myxococcia</taxon>
        <taxon>Myxococcales</taxon>
        <taxon>Sorangiineae</taxon>
        <taxon>Pendulisporaceae</taxon>
        <taxon>Pendulispora</taxon>
    </lineage>
</organism>
<keyword evidence="1" id="KW-0732">Signal</keyword>
<protein>
    <recommendedName>
        <fullName evidence="4">Metallo-mystery pair system four-Cys motif protein</fullName>
    </recommendedName>
</protein>
<sequence>MYASILQYARSLRVSRLAGAGIAASLAVVLGAAGCDQSTPLCRTGTGTYTVKYNLISGSGACANLKADIVYVNSYNAVGEEGKPDLEKVSAALMPKQFAEYLDRASFPDQLAAWGSFTTAEPSGNICSIPTLTETVKAFPALEAIPDDPENAGDSNISDKRDATVAQTVSYKWSNWQLYFSAAHAGNAFLIDLDYTVTAEGGAASTCKYQGLGLLFGQRPSCSKNTNEDLKTPGNYVAEAARCDAVAHPDLGLGTGSGVDPDANFKCDPETLLCVANVNYGGF</sequence>
<dbReference type="RefSeq" id="WP_394832022.1">
    <property type="nucleotide sequence ID" value="NZ_CP089929.1"/>
</dbReference>
<dbReference type="EMBL" id="CP089983">
    <property type="protein sequence ID" value="WXB02395.1"/>
    <property type="molecule type" value="Genomic_DNA"/>
</dbReference>